<evidence type="ECO:0000313" key="2">
    <source>
        <dbReference type="EMBL" id="MPN10834.1"/>
    </source>
</evidence>
<evidence type="ECO:0000256" key="1">
    <source>
        <dbReference type="SAM" id="Phobius"/>
    </source>
</evidence>
<keyword evidence="1" id="KW-0812">Transmembrane</keyword>
<reference evidence="2" key="1">
    <citation type="submission" date="2019-08" db="EMBL/GenBank/DDBJ databases">
        <authorList>
            <person name="Kucharzyk K."/>
            <person name="Murdoch R.W."/>
            <person name="Higgins S."/>
            <person name="Loffler F."/>
        </authorList>
    </citation>
    <scope>NUCLEOTIDE SEQUENCE</scope>
</reference>
<keyword evidence="1" id="KW-0472">Membrane</keyword>
<sequence length="101" mass="11445">MNKKCVGYSKVSPAEEILQVETTRRGKHLYLPVIIVMIAILSTSAMVTFAFDMYFSNRENPNLELLISLEKWGFSCSLAVLILILLASFELSYKKAKKPEI</sequence>
<gene>
    <name evidence="2" type="ORF">SDC9_158131</name>
</gene>
<feature type="transmembrane region" description="Helical" evidence="1">
    <location>
        <begin position="29"/>
        <end position="51"/>
    </location>
</feature>
<accession>A0A645FEB1</accession>
<comment type="caution">
    <text evidence="2">The sequence shown here is derived from an EMBL/GenBank/DDBJ whole genome shotgun (WGS) entry which is preliminary data.</text>
</comment>
<feature type="transmembrane region" description="Helical" evidence="1">
    <location>
        <begin position="71"/>
        <end position="89"/>
    </location>
</feature>
<dbReference type="AlphaFoldDB" id="A0A645FEB1"/>
<keyword evidence="1" id="KW-1133">Transmembrane helix</keyword>
<organism evidence="2">
    <name type="scientific">bioreactor metagenome</name>
    <dbReference type="NCBI Taxonomy" id="1076179"/>
    <lineage>
        <taxon>unclassified sequences</taxon>
        <taxon>metagenomes</taxon>
        <taxon>ecological metagenomes</taxon>
    </lineage>
</organism>
<name>A0A645FEB1_9ZZZZ</name>
<proteinExistence type="predicted"/>
<protein>
    <submittedName>
        <fullName evidence="2">Uncharacterized protein</fullName>
    </submittedName>
</protein>
<dbReference type="EMBL" id="VSSQ01057019">
    <property type="protein sequence ID" value="MPN10834.1"/>
    <property type="molecule type" value="Genomic_DNA"/>
</dbReference>